<dbReference type="EMBL" id="REGN01006495">
    <property type="protein sequence ID" value="RNA09268.1"/>
    <property type="molecule type" value="Genomic_DNA"/>
</dbReference>
<organism evidence="1 2">
    <name type="scientific">Brachionus plicatilis</name>
    <name type="common">Marine rotifer</name>
    <name type="synonym">Brachionus muelleri</name>
    <dbReference type="NCBI Taxonomy" id="10195"/>
    <lineage>
        <taxon>Eukaryota</taxon>
        <taxon>Metazoa</taxon>
        <taxon>Spiralia</taxon>
        <taxon>Gnathifera</taxon>
        <taxon>Rotifera</taxon>
        <taxon>Eurotatoria</taxon>
        <taxon>Monogononta</taxon>
        <taxon>Pseudotrocha</taxon>
        <taxon>Ploima</taxon>
        <taxon>Brachionidae</taxon>
        <taxon>Brachionus</taxon>
    </lineage>
</organism>
<protein>
    <submittedName>
        <fullName evidence="1">Uncharacterized protein</fullName>
    </submittedName>
</protein>
<dbReference type="Proteomes" id="UP000276133">
    <property type="component" value="Unassembled WGS sequence"/>
</dbReference>
<evidence type="ECO:0000313" key="1">
    <source>
        <dbReference type="EMBL" id="RNA09268.1"/>
    </source>
</evidence>
<proteinExistence type="predicted"/>
<dbReference type="AlphaFoldDB" id="A0A3M7QE86"/>
<gene>
    <name evidence="1" type="ORF">BpHYR1_020195</name>
</gene>
<accession>A0A3M7QE86</accession>
<comment type="caution">
    <text evidence="1">The sequence shown here is derived from an EMBL/GenBank/DDBJ whole genome shotgun (WGS) entry which is preliminary data.</text>
</comment>
<sequence length="230" mass="26737">MNQQQINDQIPTNYDHSQIINASSPKVYTLKFKSNKSFNPIYKDYFYLEDYLTKIKPESDISAAFFNKNDELIIKTNNPDKIDNLRNWPKDAFNFELTEIAKKNKFYLALHNVDINFNIESQKSKKLLAEKYFIDDLVRIKKQLNSEKRIIYSAQNSSNLGSFNTINLLKFIIELLRNVSSAIHTDPSPIIKLIQENFGRHVSSEIQNTLLASQIDQDPHMSNIIDDESI</sequence>
<evidence type="ECO:0000313" key="2">
    <source>
        <dbReference type="Proteomes" id="UP000276133"/>
    </source>
</evidence>
<name>A0A3M7QE86_BRAPC</name>
<reference evidence="1 2" key="1">
    <citation type="journal article" date="2018" name="Sci. Rep.">
        <title>Genomic signatures of local adaptation to the degree of environmental predictability in rotifers.</title>
        <authorList>
            <person name="Franch-Gras L."/>
            <person name="Hahn C."/>
            <person name="Garcia-Roger E.M."/>
            <person name="Carmona M.J."/>
            <person name="Serra M."/>
            <person name="Gomez A."/>
        </authorList>
    </citation>
    <scope>NUCLEOTIDE SEQUENCE [LARGE SCALE GENOMIC DNA]</scope>
    <source>
        <strain evidence="1">HYR1</strain>
    </source>
</reference>
<keyword evidence="2" id="KW-1185">Reference proteome</keyword>